<dbReference type="PROSITE" id="PS50850">
    <property type="entry name" value="MFS"/>
    <property type="match status" value="1"/>
</dbReference>
<evidence type="ECO:0000256" key="3">
    <source>
        <dbReference type="ARBA" id="ARBA00022989"/>
    </source>
</evidence>
<dbReference type="RefSeq" id="WP_190419094.1">
    <property type="nucleotide sequence ID" value="NZ_JAMPKK010000022.1"/>
</dbReference>
<evidence type="ECO:0000313" key="7">
    <source>
        <dbReference type="EMBL" id="MEP0865130.1"/>
    </source>
</evidence>
<feature type="transmembrane region" description="Helical" evidence="5">
    <location>
        <begin position="284"/>
        <end position="302"/>
    </location>
</feature>
<feature type="transmembrane region" description="Helical" evidence="5">
    <location>
        <begin position="342"/>
        <end position="362"/>
    </location>
</feature>
<sequence>MKVFWTLEPQSRRNLLILFTAGLLFWSSMASLLPTLPLYVESVGGTTQQIGVVMGSFAIGLILCRSWLGRLADRRSRKLVVLIGAVVAAIAPLGYLVVNSIPLLMVLRAFHGISIAAFTTGYSALVVDLAPVSKRGEIIGYMSLVTPIGIAMGPAIGGYLQAGAGYTPLFLAASGLGILGLICATLVKEPGITKETLASQVSAGSENPAQFWKLLASPRLRTPAIVLLLIGLSFGALSTFVPLYIKAIKVDLNPGLFYTAAAIASFISRIIVGRASDLYGRGIFITGSIFCYAIAMLILSFADTPSSFLLGGFLEGAGSGTLMPMIIALISDRSTAQERGKVFALCITGFDVGIAIAGPVLGSVAEPLGYRGMFIITTALSFLALIVFATSSSKNIPHSLRFAIGREKDVYALNK</sequence>
<comment type="caution">
    <text evidence="7">The sequence shown here is derived from an EMBL/GenBank/DDBJ whole genome shotgun (WGS) entry which is preliminary data.</text>
</comment>
<dbReference type="CDD" id="cd17489">
    <property type="entry name" value="MFS_YfcJ_like"/>
    <property type="match status" value="1"/>
</dbReference>
<evidence type="ECO:0000313" key="8">
    <source>
        <dbReference type="Proteomes" id="UP001442494"/>
    </source>
</evidence>
<dbReference type="InterPro" id="IPR052714">
    <property type="entry name" value="MFS_Exporter"/>
</dbReference>
<feature type="transmembrane region" description="Helical" evidence="5">
    <location>
        <begin position="109"/>
        <end position="127"/>
    </location>
</feature>
<dbReference type="Gene3D" id="1.20.1250.20">
    <property type="entry name" value="MFS general substrate transporter like domains"/>
    <property type="match status" value="2"/>
</dbReference>
<feature type="transmembrane region" description="Helical" evidence="5">
    <location>
        <begin position="368"/>
        <end position="389"/>
    </location>
</feature>
<dbReference type="InterPro" id="IPR011701">
    <property type="entry name" value="MFS"/>
</dbReference>
<comment type="subcellular location">
    <subcellularLocation>
        <location evidence="1">Cell membrane</location>
        <topology evidence="1">Multi-pass membrane protein</topology>
    </subcellularLocation>
</comment>
<gene>
    <name evidence="7" type="ORF">NDI37_11700</name>
</gene>
<dbReference type="EMBL" id="JAMPKK010000022">
    <property type="protein sequence ID" value="MEP0865130.1"/>
    <property type="molecule type" value="Genomic_DNA"/>
</dbReference>
<dbReference type="Proteomes" id="UP001442494">
    <property type="component" value="Unassembled WGS sequence"/>
</dbReference>
<proteinExistence type="predicted"/>
<keyword evidence="2 5" id="KW-0812">Transmembrane</keyword>
<name>A0ABV0JPF3_9CYAN</name>
<dbReference type="SUPFAM" id="SSF103473">
    <property type="entry name" value="MFS general substrate transporter"/>
    <property type="match status" value="1"/>
</dbReference>
<dbReference type="InterPro" id="IPR036259">
    <property type="entry name" value="MFS_trans_sf"/>
</dbReference>
<evidence type="ECO:0000256" key="2">
    <source>
        <dbReference type="ARBA" id="ARBA00022692"/>
    </source>
</evidence>
<feature type="transmembrane region" description="Helical" evidence="5">
    <location>
        <begin position="256"/>
        <end position="272"/>
    </location>
</feature>
<feature type="transmembrane region" description="Helical" evidence="5">
    <location>
        <begin position="166"/>
        <end position="187"/>
    </location>
</feature>
<dbReference type="InterPro" id="IPR020846">
    <property type="entry name" value="MFS_dom"/>
</dbReference>
<feature type="domain" description="Major facilitator superfamily (MFS) profile" evidence="6">
    <location>
        <begin position="14"/>
        <end position="396"/>
    </location>
</feature>
<dbReference type="PANTHER" id="PTHR23531">
    <property type="entry name" value="QUINOLENE RESISTANCE PROTEIN NORA"/>
    <property type="match status" value="1"/>
</dbReference>
<keyword evidence="3 5" id="KW-1133">Transmembrane helix</keyword>
<keyword evidence="8" id="KW-1185">Reference proteome</keyword>
<evidence type="ECO:0000256" key="1">
    <source>
        <dbReference type="ARBA" id="ARBA00004651"/>
    </source>
</evidence>
<feature type="transmembrane region" description="Helical" evidence="5">
    <location>
        <begin position="79"/>
        <end position="97"/>
    </location>
</feature>
<feature type="transmembrane region" description="Helical" evidence="5">
    <location>
        <begin position="46"/>
        <end position="67"/>
    </location>
</feature>
<reference evidence="7 8" key="1">
    <citation type="submission" date="2022-04" db="EMBL/GenBank/DDBJ databases">
        <title>Positive selection, recombination, and allopatry shape intraspecific diversity of widespread and dominant cyanobacteria.</title>
        <authorList>
            <person name="Wei J."/>
            <person name="Shu W."/>
            <person name="Hu C."/>
        </authorList>
    </citation>
    <scope>NUCLEOTIDE SEQUENCE [LARGE SCALE GENOMIC DNA]</scope>
    <source>
        <strain evidence="7 8">GB2-A5</strain>
    </source>
</reference>
<dbReference type="Pfam" id="PF07690">
    <property type="entry name" value="MFS_1"/>
    <property type="match status" value="2"/>
</dbReference>
<protein>
    <submittedName>
        <fullName evidence="7">MFS transporter</fullName>
    </submittedName>
</protein>
<feature type="transmembrane region" description="Helical" evidence="5">
    <location>
        <begin position="308"/>
        <end position="330"/>
    </location>
</feature>
<accession>A0ABV0JPF3</accession>
<dbReference type="PANTHER" id="PTHR23531:SF1">
    <property type="entry name" value="QUINOLENE RESISTANCE PROTEIN NORA"/>
    <property type="match status" value="1"/>
</dbReference>
<feature type="transmembrane region" description="Helical" evidence="5">
    <location>
        <begin position="224"/>
        <end position="244"/>
    </location>
</feature>
<organism evidence="7 8">
    <name type="scientific">Funiculus sociatus GB2-A5</name>
    <dbReference type="NCBI Taxonomy" id="2933946"/>
    <lineage>
        <taxon>Bacteria</taxon>
        <taxon>Bacillati</taxon>
        <taxon>Cyanobacteriota</taxon>
        <taxon>Cyanophyceae</taxon>
        <taxon>Coleofasciculales</taxon>
        <taxon>Coleofasciculaceae</taxon>
        <taxon>Funiculus</taxon>
    </lineage>
</organism>
<keyword evidence="4 5" id="KW-0472">Membrane</keyword>
<feature type="transmembrane region" description="Helical" evidence="5">
    <location>
        <begin position="139"/>
        <end position="160"/>
    </location>
</feature>
<evidence type="ECO:0000256" key="5">
    <source>
        <dbReference type="SAM" id="Phobius"/>
    </source>
</evidence>
<evidence type="ECO:0000259" key="6">
    <source>
        <dbReference type="PROSITE" id="PS50850"/>
    </source>
</evidence>
<evidence type="ECO:0000256" key="4">
    <source>
        <dbReference type="ARBA" id="ARBA00023136"/>
    </source>
</evidence>